<dbReference type="AlphaFoldDB" id="A0A9X3RBR7"/>
<protein>
    <recommendedName>
        <fullName evidence="5">Outer membrane lipoprotein-sorting protein</fullName>
    </recommendedName>
</protein>
<evidence type="ECO:0000256" key="2">
    <source>
        <dbReference type="SAM" id="SignalP"/>
    </source>
</evidence>
<dbReference type="EMBL" id="JAMKBJ010000001">
    <property type="protein sequence ID" value="MCZ8535890.1"/>
    <property type="molecule type" value="Genomic_DNA"/>
</dbReference>
<dbReference type="RefSeq" id="WP_269924992.1">
    <property type="nucleotide sequence ID" value="NZ_JAMKBJ010000001.1"/>
</dbReference>
<name>A0A9X3RBR7_9BACL</name>
<dbReference type="Proteomes" id="UP001152173">
    <property type="component" value="Unassembled WGS sequence"/>
</dbReference>
<reference evidence="3" key="1">
    <citation type="submission" date="2022-05" db="EMBL/GenBank/DDBJ databases">
        <authorList>
            <person name="Colautti A."/>
            <person name="Iacumin L."/>
        </authorList>
    </citation>
    <scope>NUCLEOTIDE SEQUENCE</scope>
    <source>
        <strain evidence="3">SK 55</strain>
    </source>
</reference>
<dbReference type="PROSITE" id="PS51257">
    <property type="entry name" value="PROKAR_LIPOPROTEIN"/>
    <property type="match status" value="1"/>
</dbReference>
<gene>
    <name evidence="3" type="ORF">M9R32_01640</name>
</gene>
<keyword evidence="4" id="KW-1185">Reference proteome</keyword>
<accession>A0A9X3RBR7</accession>
<keyword evidence="2" id="KW-0732">Signal</keyword>
<evidence type="ECO:0000313" key="4">
    <source>
        <dbReference type="Proteomes" id="UP001152173"/>
    </source>
</evidence>
<evidence type="ECO:0008006" key="5">
    <source>
        <dbReference type="Google" id="ProtNLM"/>
    </source>
</evidence>
<feature type="region of interest" description="Disordered" evidence="1">
    <location>
        <begin position="28"/>
        <end position="50"/>
    </location>
</feature>
<feature type="signal peptide" evidence="2">
    <location>
        <begin position="1"/>
        <end position="24"/>
    </location>
</feature>
<evidence type="ECO:0000313" key="3">
    <source>
        <dbReference type="EMBL" id="MCZ8535890.1"/>
    </source>
</evidence>
<comment type="caution">
    <text evidence="3">The sequence shown here is derived from an EMBL/GenBank/DDBJ whole genome shotgun (WGS) entry which is preliminary data.</text>
</comment>
<proteinExistence type="predicted"/>
<sequence length="224" mass="25558">MSPFRYLGLLMLLFLFSACGQNSADKIPADTVNAPQDEEAQEDVKEESQTSIEEKVELKSFFMRDGAVASYIGEGNEYASYQARTQWHNDDTVSINEDNGGTTVIRTYRITDDSIDLIKEQGEFYEQFNPTNEDLKSLPTLSTFLQLPLEKGTTFDEWTLVNVEQTLETPYETFNHVIVLEKTDDNGAIQRKYLVKGFGEVKREFLMKENDAEFIVTSILETVE</sequence>
<feature type="chain" id="PRO_5040840403" description="Outer membrane lipoprotein-sorting protein" evidence="2">
    <location>
        <begin position="25"/>
        <end position="224"/>
    </location>
</feature>
<organism evidence="3 4">
    <name type="scientific">Paenisporosarcina quisquiliarum</name>
    <dbReference type="NCBI Taxonomy" id="365346"/>
    <lineage>
        <taxon>Bacteria</taxon>
        <taxon>Bacillati</taxon>
        <taxon>Bacillota</taxon>
        <taxon>Bacilli</taxon>
        <taxon>Bacillales</taxon>
        <taxon>Caryophanaceae</taxon>
        <taxon>Paenisporosarcina</taxon>
    </lineage>
</organism>
<evidence type="ECO:0000256" key="1">
    <source>
        <dbReference type="SAM" id="MobiDB-lite"/>
    </source>
</evidence>